<name>A0ABW5DXN0_9PROT</name>
<dbReference type="RefSeq" id="WP_379878971.1">
    <property type="nucleotide sequence ID" value="NZ_JBHUIP010000016.1"/>
</dbReference>
<keyword evidence="2" id="KW-0813">Transport</keyword>
<dbReference type="Proteomes" id="UP001597295">
    <property type="component" value="Unassembled WGS sequence"/>
</dbReference>
<keyword evidence="7" id="KW-0472">Membrane</keyword>
<proteinExistence type="inferred from homology"/>
<keyword evidence="3" id="KW-1003">Cell membrane</keyword>
<dbReference type="Gene3D" id="3.40.50.300">
    <property type="entry name" value="P-loop containing nucleotide triphosphate hydrolases"/>
    <property type="match status" value="1"/>
</dbReference>
<dbReference type="CDD" id="cd03293">
    <property type="entry name" value="ABC_NrtD_SsuB_transporters"/>
    <property type="match status" value="1"/>
</dbReference>
<keyword evidence="10" id="KW-1185">Reference proteome</keyword>
<evidence type="ECO:0000313" key="10">
    <source>
        <dbReference type="Proteomes" id="UP001597295"/>
    </source>
</evidence>
<evidence type="ECO:0000256" key="7">
    <source>
        <dbReference type="ARBA" id="ARBA00023136"/>
    </source>
</evidence>
<evidence type="ECO:0000259" key="8">
    <source>
        <dbReference type="PROSITE" id="PS50893"/>
    </source>
</evidence>
<dbReference type="InterPro" id="IPR017871">
    <property type="entry name" value="ABC_transporter-like_CS"/>
</dbReference>
<sequence>MAAIAEIKGLSLAYGPNVVLQGLDLTLERGSFVAIVGASGVGKSTLLRVLADLSKPSSGTVTTHFTQGRGHRPTSLVFQEARLLPWRRVLANIEFGLESLGLPKAERRDMAEKALKLVGLADFGKRWPYQLSGGQRQRVALARALALKPDLLLLDEPFGALDAITRAGMQDELLRLWRETGASVLMVTHDLDEAVYLADRVILLGGSPARIISDLQVPEMRPRVRGALKSAAGIRDELERTMAGGSGI</sequence>
<evidence type="ECO:0000256" key="2">
    <source>
        <dbReference type="ARBA" id="ARBA00022448"/>
    </source>
</evidence>
<dbReference type="SUPFAM" id="SSF52540">
    <property type="entry name" value="P-loop containing nucleoside triphosphate hydrolases"/>
    <property type="match status" value="1"/>
</dbReference>
<keyword evidence="4" id="KW-0547">Nucleotide-binding</keyword>
<comment type="similarity">
    <text evidence="1">Belongs to the ABC transporter superfamily.</text>
</comment>
<dbReference type="GO" id="GO:0005524">
    <property type="term" value="F:ATP binding"/>
    <property type="evidence" value="ECO:0007669"/>
    <property type="project" value="UniProtKB-KW"/>
</dbReference>
<dbReference type="PANTHER" id="PTHR42788:SF17">
    <property type="entry name" value="ALIPHATIC SULFONATES IMPORT ATP-BINDING PROTEIN SSUB"/>
    <property type="match status" value="1"/>
</dbReference>
<dbReference type="InterPro" id="IPR027417">
    <property type="entry name" value="P-loop_NTPase"/>
</dbReference>
<organism evidence="9 10">
    <name type="scientific">Lacibacterium aquatile</name>
    <dbReference type="NCBI Taxonomy" id="1168082"/>
    <lineage>
        <taxon>Bacteria</taxon>
        <taxon>Pseudomonadati</taxon>
        <taxon>Pseudomonadota</taxon>
        <taxon>Alphaproteobacteria</taxon>
        <taxon>Rhodospirillales</taxon>
        <taxon>Rhodospirillaceae</taxon>
    </lineage>
</organism>
<dbReference type="EMBL" id="JBHUIP010000016">
    <property type="protein sequence ID" value="MFD2265533.1"/>
    <property type="molecule type" value="Genomic_DNA"/>
</dbReference>
<dbReference type="InterPro" id="IPR003439">
    <property type="entry name" value="ABC_transporter-like_ATP-bd"/>
</dbReference>
<comment type="caution">
    <text evidence="9">The sequence shown here is derived from an EMBL/GenBank/DDBJ whole genome shotgun (WGS) entry which is preliminary data.</text>
</comment>
<protein>
    <submittedName>
        <fullName evidence="9">ABC transporter ATP-binding protein</fullName>
    </submittedName>
</protein>
<dbReference type="PANTHER" id="PTHR42788">
    <property type="entry name" value="TAURINE IMPORT ATP-BINDING PROTEIN-RELATED"/>
    <property type="match status" value="1"/>
</dbReference>
<gene>
    <name evidence="9" type="ORF">ACFSM5_21705</name>
</gene>
<reference evidence="10" key="1">
    <citation type="journal article" date="2019" name="Int. J. Syst. Evol. Microbiol.">
        <title>The Global Catalogue of Microorganisms (GCM) 10K type strain sequencing project: providing services to taxonomists for standard genome sequencing and annotation.</title>
        <authorList>
            <consortium name="The Broad Institute Genomics Platform"/>
            <consortium name="The Broad Institute Genome Sequencing Center for Infectious Disease"/>
            <person name="Wu L."/>
            <person name="Ma J."/>
        </authorList>
    </citation>
    <scope>NUCLEOTIDE SEQUENCE [LARGE SCALE GENOMIC DNA]</scope>
    <source>
        <strain evidence="10">CGMCC 1.19062</strain>
    </source>
</reference>
<dbReference type="InterPro" id="IPR050166">
    <property type="entry name" value="ABC_transporter_ATP-bind"/>
</dbReference>
<dbReference type="PROSITE" id="PS00211">
    <property type="entry name" value="ABC_TRANSPORTER_1"/>
    <property type="match status" value="1"/>
</dbReference>
<evidence type="ECO:0000256" key="5">
    <source>
        <dbReference type="ARBA" id="ARBA00022840"/>
    </source>
</evidence>
<evidence type="ECO:0000313" key="9">
    <source>
        <dbReference type="EMBL" id="MFD2265533.1"/>
    </source>
</evidence>
<evidence type="ECO:0000256" key="1">
    <source>
        <dbReference type="ARBA" id="ARBA00005417"/>
    </source>
</evidence>
<dbReference type="InterPro" id="IPR003593">
    <property type="entry name" value="AAA+_ATPase"/>
</dbReference>
<evidence type="ECO:0000256" key="3">
    <source>
        <dbReference type="ARBA" id="ARBA00022475"/>
    </source>
</evidence>
<evidence type="ECO:0000256" key="4">
    <source>
        <dbReference type="ARBA" id="ARBA00022741"/>
    </source>
</evidence>
<dbReference type="SMART" id="SM00382">
    <property type="entry name" value="AAA"/>
    <property type="match status" value="1"/>
</dbReference>
<keyword evidence="6" id="KW-1278">Translocase</keyword>
<evidence type="ECO:0000256" key="6">
    <source>
        <dbReference type="ARBA" id="ARBA00022967"/>
    </source>
</evidence>
<dbReference type="PROSITE" id="PS50893">
    <property type="entry name" value="ABC_TRANSPORTER_2"/>
    <property type="match status" value="1"/>
</dbReference>
<accession>A0ABW5DXN0</accession>
<feature type="domain" description="ABC transporter" evidence="8">
    <location>
        <begin position="5"/>
        <end position="231"/>
    </location>
</feature>
<dbReference type="Pfam" id="PF00005">
    <property type="entry name" value="ABC_tran"/>
    <property type="match status" value="1"/>
</dbReference>
<keyword evidence="5 9" id="KW-0067">ATP-binding</keyword>